<organism evidence="1 2">
    <name type="scientific">Gymnopus androsaceus JB14</name>
    <dbReference type="NCBI Taxonomy" id="1447944"/>
    <lineage>
        <taxon>Eukaryota</taxon>
        <taxon>Fungi</taxon>
        <taxon>Dikarya</taxon>
        <taxon>Basidiomycota</taxon>
        <taxon>Agaricomycotina</taxon>
        <taxon>Agaricomycetes</taxon>
        <taxon>Agaricomycetidae</taxon>
        <taxon>Agaricales</taxon>
        <taxon>Marasmiineae</taxon>
        <taxon>Omphalotaceae</taxon>
        <taxon>Gymnopus</taxon>
    </lineage>
</organism>
<name>A0A6A4GAR9_9AGAR</name>
<evidence type="ECO:0000313" key="1">
    <source>
        <dbReference type="EMBL" id="KAE9382555.1"/>
    </source>
</evidence>
<reference evidence="1" key="1">
    <citation type="journal article" date="2019" name="Environ. Microbiol.">
        <title>Fungal ecological strategies reflected in gene transcription - a case study of two litter decomposers.</title>
        <authorList>
            <person name="Barbi F."/>
            <person name="Kohler A."/>
            <person name="Barry K."/>
            <person name="Baskaran P."/>
            <person name="Daum C."/>
            <person name="Fauchery L."/>
            <person name="Ihrmark K."/>
            <person name="Kuo A."/>
            <person name="LaButti K."/>
            <person name="Lipzen A."/>
            <person name="Morin E."/>
            <person name="Grigoriev I.V."/>
            <person name="Henrissat B."/>
            <person name="Lindahl B."/>
            <person name="Martin F."/>
        </authorList>
    </citation>
    <scope>NUCLEOTIDE SEQUENCE</scope>
    <source>
        <strain evidence="1">JB14</strain>
    </source>
</reference>
<evidence type="ECO:0000313" key="2">
    <source>
        <dbReference type="Proteomes" id="UP000799118"/>
    </source>
</evidence>
<dbReference type="AlphaFoldDB" id="A0A6A4GAR9"/>
<keyword evidence="2" id="KW-1185">Reference proteome</keyword>
<proteinExistence type="predicted"/>
<gene>
    <name evidence="1" type="ORF">BT96DRAFT_230296</name>
</gene>
<protein>
    <submittedName>
        <fullName evidence="1">Uncharacterized protein</fullName>
    </submittedName>
</protein>
<dbReference type="EMBL" id="ML771344">
    <property type="protein sequence ID" value="KAE9382555.1"/>
    <property type="molecule type" value="Genomic_DNA"/>
</dbReference>
<sequence>MLIHDLVKSLRSSGILATYSLAPAHSPLCLVCACSPGFNASRINTRALAMLQNAKLDIGEHVLLANTYPFSNTATRPFYVLSIIFYPLISLSMSRISCRRPSGYSDHGEIKSRTTATEAKFTARLLDGVPDRAPVDVRVTTATVFDFSVSKSTSNAIRTAP</sequence>
<accession>A0A6A4GAR9</accession>
<dbReference type="Proteomes" id="UP000799118">
    <property type="component" value="Unassembled WGS sequence"/>
</dbReference>
<dbReference type="OrthoDB" id="3143640at2759"/>